<protein>
    <submittedName>
        <fullName evidence="1">Uncharacterized protein</fullName>
    </submittedName>
</protein>
<dbReference type="EMBL" id="CAJJDO010000179">
    <property type="protein sequence ID" value="CAD8213442.1"/>
    <property type="molecule type" value="Genomic_DNA"/>
</dbReference>
<accession>A0A8S1YPE8</accession>
<evidence type="ECO:0000313" key="1">
    <source>
        <dbReference type="EMBL" id="CAD8213442.1"/>
    </source>
</evidence>
<dbReference type="Proteomes" id="UP000689195">
    <property type="component" value="Unassembled WGS sequence"/>
</dbReference>
<gene>
    <name evidence="1" type="ORF">PPENT_87.1.T1790003</name>
</gene>
<comment type="caution">
    <text evidence="1">The sequence shown here is derived from an EMBL/GenBank/DDBJ whole genome shotgun (WGS) entry which is preliminary data.</text>
</comment>
<evidence type="ECO:0000313" key="2">
    <source>
        <dbReference type="Proteomes" id="UP000689195"/>
    </source>
</evidence>
<sequence>MKQTVMLKGVLQNCHQLCSIVWTIQINYQEKIFNIPKQIYLNMIRSITSHILKAIHLNQASKCLPKYYLSDKVKEKQLRENDMLWIAANADDKRCSIIEIQKFIQEEPMLEQSPIRLIDLGNNYFRHINPRKKKTMLQLLDAYVDNLTQDENKLFQDALSIYFDNTYQGKDMETLSCEEKDFPEPLLWHIYSLMIFDRLSSHYARYEYLDQFRIIEYFNQRDKSKINRVKYVFTSHPTQPNSLTQLIAISRMLQGIEQNDYKYLKYAAKLFIQSNKQRVFNKVSYIEESLIYHTQYLPNLIKAVAQAYELGLQHPEEYFETPGTWLTFDFDNHPGMEIGIMTYTHGLTIDLTLQQYKEYISEAKLDENEDFKQILELYQQALEYSKSLRDLSDKFRVKKEISLEEFYQQMPIFNIKKIEDQINQILDHILTKNDDSKDYFIALKLKKLYSIFRLTGVLGQIRLAGEDLTDINKIKPMIKNIFKEISLLNANGQAADMVIIANFQTQSQYDLVNDLINLYKVQNVEIVPLLETFSSTNNTDSKITMIASSDTRQRDGLILTELRNMREYKRNPEKYIYMGQGITPERGGGPYTLIHTKYQALTRAQRKRHIRTIQGHYFTSEFASEDVAFTFLLNGLANINYSDDFEPTYEYMDFLFELDNVIGVPQRAMQKAKEYNDLYVKNQVVRTMVESFNFAGSREIARPFESIKSQRAIVQAYCNSDRCSFTHPELAYWDRVPEELINKIATYYYNNHPHMKYMLYMYALMVRRCDLDFAKQEVGLDSTNPYFQAMQKGRAALMKILDQLGLGDNSTPMIAIWKQHLGCQLQSMDMEVNQKFSTFRTLNQLQLYQAKKIVKHGILETDMVASQRKLRILQSTLANMTSFAGKG</sequence>
<dbReference type="AlphaFoldDB" id="A0A8S1YPE8"/>
<dbReference type="OrthoDB" id="287137at2759"/>
<reference evidence="1" key="1">
    <citation type="submission" date="2021-01" db="EMBL/GenBank/DDBJ databases">
        <authorList>
            <consortium name="Genoscope - CEA"/>
            <person name="William W."/>
        </authorList>
    </citation>
    <scope>NUCLEOTIDE SEQUENCE</scope>
</reference>
<proteinExistence type="predicted"/>
<organism evidence="1 2">
    <name type="scientific">Paramecium pentaurelia</name>
    <dbReference type="NCBI Taxonomy" id="43138"/>
    <lineage>
        <taxon>Eukaryota</taxon>
        <taxon>Sar</taxon>
        <taxon>Alveolata</taxon>
        <taxon>Ciliophora</taxon>
        <taxon>Intramacronucleata</taxon>
        <taxon>Oligohymenophorea</taxon>
        <taxon>Peniculida</taxon>
        <taxon>Parameciidae</taxon>
        <taxon>Paramecium</taxon>
    </lineage>
</organism>
<name>A0A8S1YPE8_9CILI</name>
<keyword evidence="2" id="KW-1185">Reference proteome</keyword>